<evidence type="ECO:0000256" key="2">
    <source>
        <dbReference type="SAM" id="SignalP"/>
    </source>
</evidence>
<organism evidence="3 4">
    <name type="scientific">Variovorax paradoxus</name>
    <dbReference type="NCBI Taxonomy" id="34073"/>
    <lineage>
        <taxon>Bacteria</taxon>
        <taxon>Pseudomonadati</taxon>
        <taxon>Pseudomonadota</taxon>
        <taxon>Betaproteobacteria</taxon>
        <taxon>Burkholderiales</taxon>
        <taxon>Comamonadaceae</taxon>
        <taxon>Variovorax</taxon>
    </lineage>
</organism>
<name>A0A5Q0M009_VARPD</name>
<evidence type="ECO:0000313" key="4">
    <source>
        <dbReference type="Proteomes" id="UP000326780"/>
    </source>
</evidence>
<dbReference type="SUPFAM" id="SSF53850">
    <property type="entry name" value="Periplasmic binding protein-like II"/>
    <property type="match status" value="1"/>
</dbReference>
<dbReference type="InterPro" id="IPR026045">
    <property type="entry name" value="Ferric-bd"/>
</dbReference>
<dbReference type="GO" id="GO:0030975">
    <property type="term" value="F:thiamine binding"/>
    <property type="evidence" value="ECO:0007669"/>
    <property type="project" value="TreeGrafter"/>
</dbReference>
<dbReference type="Gene3D" id="3.40.190.10">
    <property type="entry name" value="Periplasmic binding protein-like II"/>
    <property type="match status" value="2"/>
</dbReference>
<proteinExistence type="predicted"/>
<dbReference type="GO" id="GO:0030288">
    <property type="term" value="C:outer membrane-bounded periplasmic space"/>
    <property type="evidence" value="ECO:0007669"/>
    <property type="project" value="TreeGrafter"/>
</dbReference>
<gene>
    <name evidence="3" type="ORF">GFK26_09230</name>
</gene>
<feature type="signal peptide" evidence="2">
    <location>
        <begin position="1"/>
        <end position="32"/>
    </location>
</feature>
<dbReference type="RefSeq" id="WP_153281718.1">
    <property type="nucleotide sequence ID" value="NZ_CP045644.1"/>
</dbReference>
<dbReference type="Proteomes" id="UP000326780">
    <property type="component" value="Chromosome"/>
</dbReference>
<feature type="chain" id="PRO_5024862853" evidence="2">
    <location>
        <begin position="33"/>
        <end position="350"/>
    </location>
</feature>
<accession>A0A5Q0M009</accession>
<evidence type="ECO:0000256" key="1">
    <source>
        <dbReference type="ARBA" id="ARBA00022729"/>
    </source>
</evidence>
<dbReference type="PANTHER" id="PTHR30006">
    <property type="entry name" value="THIAMINE-BINDING PERIPLASMIC PROTEIN-RELATED"/>
    <property type="match status" value="1"/>
</dbReference>
<dbReference type="Pfam" id="PF13343">
    <property type="entry name" value="SBP_bac_6"/>
    <property type="match status" value="1"/>
</dbReference>
<dbReference type="EMBL" id="CP045644">
    <property type="protein sequence ID" value="QFZ82931.1"/>
    <property type="molecule type" value="Genomic_DNA"/>
</dbReference>
<dbReference type="PANTHER" id="PTHR30006:SF2">
    <property type="entry name" value="ABC TRANSPORTER SUBSTRATE-BINDING PROTEIN"/>
    <property type="match status" value="1"/>
</dbReference>
<evidence type="ECO:0000313" key="3">
    <source>
        <dbReference type="EMBL" id="QFZ82931.1"/>
    </source>
</evidence>
<sequence length="350" mass="38112">MPSSSAPRPTVSALAIACLGAVLLLGAPQAAAQGTVNALCSTDAGWCEAAATAFTRETGIKVQQAHKGTGEIGAQLRAEAANPKTDLWWGGTGDPFLQAAEQGLLEPYRPAYINDLHDWSVRQYAMSQNMVGGFYTSAMGFGFNTDLLKKKKLAEPRCWADLIKPEYKGEIEISHPATSGTAYTVIAGLVQQMGEEPAFDYLKKLHKNVTSYTRSGQAQAPNVAKGEVAIGVSFIFGFERWRHDKFPVKTAAPCEGTGFEIGGIALVKGARNKENARRYYDWLMSPAGQSIGAKVGSLQSPANKTFKADARIPSMEGVRLIKYDFEKYGKVAERKRLIDRWTREVESQPR</sequence>
<dbReference type="GO" id="GO:0030976">
    <property type="term" value="F:thiamine pyrophosphate binding"/>
    <property type="evidence" value="ECO:0007669"/>
    <property type="project" value="TreeGrafter"/>
</dbReference>
<dbReference type="PIRSF" id="PIRSF002825">
    <property type="entry name" value="CfbpA"/>
    <property type="match status" value="1"/>
</dbReference>
<dbReference type="GO" id="GO:0015888">
    <property type="term" value="P:thiamine transport"/>
    <property type="evidence" value="ECO:0007669"/>
    <property type="project" value="TreeGrafter"/>
</dbReference>
<protein>
    <submittedName>
        <fullName evidence="3">Extracellular solute-binding protein</fullName>
    </submittedName>
</protein>
<dbReference type="AlphaFoldDB" id="A0A5Q0M009"/>
<reference evidence="3 4" key="1">
    <citation type="submission" date="2019-10" db="EMBL/GenBank/DDBJ databases">
        <title>Complete genome sequence of Variovorax paradoxus 5C-2.</title>
        <authorList>
            <person name="Gogoleva N.E."/>
            <person name="Balkin A.S."/>
        </authorList>
    </citation>
    <scope>NUCLEOTIDE SEQUENCE [LARGE SCALE GENOMIC DNA]</scope>
    <source>
        <strain evidence="3 4">5C-2</strain>
    </source>
</reference>
<dbReference type="CDD" id="cd13544">
    <property type="entry name" value="PBP2_Fbp_like_1"/>
    <property type="match status" value="1"/>
</dbReference>
<keyword evidence="1 2" id="KW-0732">Signal</keyword>